<dbReference type="Gene3D" id="3.20.20.80">
    <property type="entry name" value="Glycosidases"/>
    <property type="match status" value="1"/>
</dbReference>
<gene>
    <name evidence="2" type="ORF">SAMN04487850_0217</name>
</gene>
<organism evidence="2 3">
    <name type="scientific">Prevotella aff. ruminicola Tc2-24</name>
    <dbReference type="NCBI Taxonomy" id="81582"/>
    <lineage>
        <taxon>Bacteria</taxon>
        <taxon>Pseudomonadati</taxon>
        <taxon>Bacteroidota</taxon>
        <taxon>Bacteroidia</taxon>
        <taxon>Bacteroidales</taxon>
        <taxon>Prevotellaceae</taxon>
        <taxon>Prevotella</taxon>
    </lineage>
</organism>
<dbReference type="PROSITE" id="PS51904">
    <property type="entry name" value="GLYCOSYL_HYDROL_F25_2"/>
    <property type="match status" value="1"/>
</dbReference>
<dbReference type="Proteomes" id="UP000199373">
    <property type="component" value="Unassembled WGS sequence"/>
</dbReference>
<dbReference type="PANTHER" id="PTHR34135:SF2">
    <property type="entry name" value="LYSOZYME"/>
    <property type="match status" value="1"/>
</dbReference>
<evidence type="ECO:0000313" key="3">
    <source>
        <dbReference type="Proteomes" id="UP000199373"/>
    </source>
</evidence>
<evidence type="ECO:0000313" key="2">
    <source>
        <dbReference type="EMBL" id="SEV82213.1"/>
    </source>
</evidence>
<comment type="similarity">
    <text evidence="1">Belongs to the glycosyl hydrolase 25 family.</text>
</comment>
<sequence length="291" mass="34183">MCFTRIFVILPPQNQNIMKKLSILLVLLIALMTVGEVSAHRSRSRKLHGRHKTHRVVKKGRRHRPVKRIARLRPVNMPQDDQPMILCEDTCEHVHGIDLSHYQGQVFWETVGENTKLAYVYLKATEGGDRIDERYERNIELAHRYGLKVGSYHFFRPKTPLQQQLDNFKTQCLPGEQDLIPMIDIETTGGLPTDIFCDSLFKFLGMVERTYCQQPLLYTFRNFYNKHLLGKIDDYKLMIAMYTEEEPVLADNRDITMWQYTSKGRIFGVNGFVDKSRFMGFHSLRDIRYIH</sequence>
<proteinExistence type="inferred from homology"/>
<dbReference type="InterPro" id="IPR002053">
    <property type="entry name" value="Glyco_hydro_25"/>
</dbReference>
<dbReference type="Pfam" id="PF01183">
    <property type="entry name" value="Glyco_hydro_25"/>
    <property type="match status" value="1"/>
</dbReference>
<dbReference type="GO" id="GO:0009253">
    <property type="term" value="P:peptidoglycan catabolic process"/>
    <property type="evidence" value="ECO:0007669"/>
    <property type="project" value="InterPro"/>
</dbReference>
<dbReference type="GO" id="GO:0003796">
    <property type="term" value="F:lysozyme activity"/>
    <property type="evidence" value="ECO:0007669"/>
    <property type="project" value="InterPro"/>
</dbReference>
<dbReference type="AlphaFoldDB" id="A0A1I0M1I0"/>
<reference evidence="2 3" key="1">
    <citation type="submission" date="2016-10" db="EMBL/GenBank/DDBJ databases">
        <authorList>
            <person name="de Groot N.N."/>
        </authorList>
    </citation>
    <scope>NUCLEOTIDE SEQUENCE [LARGE SCALE GENOMIC DNA]</scope>
    <source>
        <strain evidence="2 3">TC2-24</strain>
    </source>
</reference>
<accession>A0A1I0M1I0</accession>
<dbReference type="GO" id="GO:0016998">
    <property type="term" value="P:cell wall macromolecule catabolic process"/>
    <property type="evidence" value="ECO:0007669"/>
    <property type="project" value="InterPro"/>
</dbReference>
<dbReference type="EMBL" id="FOIQ01000001">
    <property type="protein sequence ID" value="SEV82213.1"/>
    <property type="molecule type" value="Genomic_DNA"/>
</dbReference>
<dbReference type="PANTHER" id="PTHR34135">
    <property type="entry name" value="LYSOZYME"/>
    <property type="match status" value="1"/>
</dbReference>
<keyword evidence="3" id="KW-1185">Reference proteome</keyword>
<dbReference type="InterPro" id="IPR017853">
    <property type="entry name" value="GH"/>
</dbReference>
<evidence type="ECO:0000256" key="1">
    <source>
        <dbReference type="ARBA" id="ARBA00010646"/>
    </source>
</evidence>
<name>A0A1I0M1I0_9BACT</name>
<dbReference type="SUPFAM" id="SSF51445">
    <property type="entry name" value="(Trans)glycosidases"/>
    <property type="match status" value="1"/>
</dbReference>
<dbReference type="GO" id="GO:0016052">
    <property type="term" value="P:carbohydrate catabolic process"/>
    <property type="evidence" value="ECO:0007669"/>
    <property type="project" value="TreeGrafter"/>
</dbReference>
<protein>
    <submittedName>
        <fullName evidence="2">Lysozyme</fullName>
    </submittedName>
</protein>